<dbReference type="EMBL" id="MU274970">
    <property type="protein sequence ID" value="KAI0083362.1"/>
    <property type="molecule type" value="Genomic_DNA"/>
</dbReference>
<name>A0ACB8TMZ9_9APHY</name>
<proteinExistence type="predicted"/>
<protein>
    <submittedName>
        <fullName evidence="1">Uncharacterized protein</fullName>
    </submittedName>
</protein>
<reference evidence="1" key="1">
    <citation type="journal article" date="2021" name="Environ. Microbiol.">
        <title>Gene family expansions and transcriptome signatures uncover fungal adaptations to wood decay.</title>
        <authorList>
            <person name="Hage H."/>
            <person name="Miyauchi S."/>
            <person name="Viragh M."/>
            <person name="Drula E."/>
            <person name="Min B."/>
            <person name="Chaduli D."/>
            <person name="Navarro D."/>
            <person name="Favel A."/>
            <person name="Norest M."/>
            <person name="Lesage-Meessen L."/>
            <person name="Balint B."/>
            <person name="Merenyi Z."/>
            <person name="de Eugenio L."/>
            <person name="Morin E."/>
            <person name="Martinez A.T."/>
            <person name="Baldrian P."/>
            <person name="Stursova M."/>
            <person name="Martinez M.J."/>
            <person name="Novotny C."/>
            <person name="Magnuson J.K."/>
            <person name="Spatafora J.W."/>
            <person name="Maurice S."/>
            <person name="Pangilinan J."/>
            <person name="Andreopoulos W."/>
            <person name="LaButti K."/>
            <person name="Hundley H."/>
            <person name="Na H."/>
            <person name="Kuo A."/>
            <person name="Barry K."/>
            <person name="Lipzen A."/>
            <person name="Henrissat B."/>
            <person name="Riley R."/>
            <person name="Ahrendt S."/>
            <person name="Nagy L.G."/>
            <person name="Grigoriev I.V."/>
            <person name="Martin F."/>
            <person name="Rosso M.N."/>
        </authorList>
    </citation>
    <scope>NUCLEOTIDE SEQUENCE</scope>
    <source>
        <strain evidence="1">CBS 384.51</strain>
    </source>
</reference>
<evidence type="ECO:0000313" key="1">
    <source>
        <dbReference type="EMBL" id="KAI0083362.1"/>
    </source>
</evidence>
<gene>
    <name evidence="1" type="ORF">BDY19DRAFT_978775</name>
</gene>
<sequence length="61" mass="6973">MLSKLILVTILVFSSVRSVVILIFTSELISNCSRLIGNSSIMRIMIYTVHLIISELRKFCR</sequence>
<evidence type="ECO:0000313" key="2">
    <source>
        <dbReference type="Proteomes" id="UP001055072"/>
    </source>
</evidence>
<organism evidence="1 2">
    <name type="scientific">Irpex rosettiformis</name>
    <dbReference type="NCBI Taxonomy" id="378272"/>
    <lineage>
        <taxon>Eukaryota</taxon>
        <taxon>Fungi</taxon>
        <taxon>Dikarya</taxon>
        <taxon>Basidiomycota</taxon>
        <taxon>Agaricomycotina</taxon>
        <taxon>Agaricomycetes</taxon>
        <taxon>Polyporales</taxon>
        <taxon>Irpicaceae</taxon>
        <taxon>Irpex</taxon>
    </lineage>
</organism>
<dbReference type="Proteomes" id="UP001055072">
    <property type="component" value="Unassembled WGS sequence"/>
</dbReference>
<accession>A0ACB8TMZ9</accession>
<comment type="caution">
    <text evidence="1">The sequence shown here is derived from an EMBL/GenBank/DDBJ whole genome shotgun (WGS) entry which is preliminary data.</text>
</comment>
<keyword evidence="2" id="KW-1185">Reference proteome</keyword>